<evidence type="ECO:0000256" key="14">
    <source>
        <dbReference type="RuleBase" id="RU363042"/>
    </source>
</evidence>
<feature type="transmembrane region" description="Helical" evidence="14">
    <location>
        <begin position="200"/>
        <end position="222"/>
    </location>
</feature>
<feature type="transmembrane region" description="Helical" evidence="14">
    <location>
        <begin position="161"/>
        <end position="179"/>
    </location>
</feature>
<dbReference type="InterPro" id="IPR016181">
    <property type="entry name" value="Acyl_CoA_acyltransferase"/>
</dbReference>
<dbReference type="SUPFAM" id="SSF55729">
    <property type="entry name" value="Acyl-CoA N-acyltransferases (Nat)"/>
    <property type="match status" value="1"/>
</dbReference>
<feature type="transmembrane region" description="Helical" evidence="14">
    <location>
        <begin position="128"/>
        <end position="149"/>
    </location>
</feature>
<feature type="transmembrane region" description="Helical" evidence="14">
    <location>
        <begin position="272"/>
        <end position="296"/>
    </location>
</feature>
<feature type="transmembrane region" description="Helical" evidence="14">
    <location>
        <begin position="6"/>
        <end position="27"/>
    </location>
</feature>
<feature type="transmembrane region" description="Helical" evidence="14">
    <location>
        <begin position="356"/>
        <end position="376"/>
    </location>
</feature>
<comment type="catalytic activity">
    <reaction evidence="13 14">
        <text>L-lysyl-tRNA(Lys) + a 1,2-diacyl-sn-glycero-3-phospho-(1'-sn-glycerol) = a 1,2-diacyl-sn-glycero-3-phospho-1'-(3'-O-L-lysyl)-sn-glycerol + tRNA(Lys)</text>
        <dbReference type="Rhea" id="RHEA:10668"/>
        <dbReference type="Rhea" id="RHEA-COMP:9696"/>
        <dbReference type="Rhea" id="RHEA-COMP:9697"/>
        <dbReference type="ChEBI" id="CHEBI:64716"/>
        <dbReference type="ChEBI" id="CHEBI:75792"/>
        <dbReference type="ChEBI" id="CHEBI:78442"/>
        <dbReference type="ChEBI" id="CHEBI:78529"/>
        <dbReference type="EC" id="2.3.2.3"/>
    </reaction>
</comment>
<dbReference type="PANTHER" id="PTHR34697">
    <property type="entry name" value="PHOSPHATIDYLGLYCEROL LYSYLTRANSFERASE"/>
    <property type="match status" value="1"/>
</dbReference>
<dbReference type="EC" id="2.3.2.3" evidence="3 14"/>
<dbReference type="STRING" id="1742359.GCA_001439625_00673"/>
<keyword evidence="7 14" id="KW-0812">Transmembrane</keyword>
<comment type="subcellular location">
    <subcellularLocation>
        <location evidence="1 14">Cell membrane</location>
        <topology evidence="1 14">Multi-pass membrane protein</topology>
    </subcellularLocation>
</comment>
<feature type="transmembrane region" description="Helical" evidence="14">
    <location>
        <begin position="88"/>
        <end position="107"/>
    </location>
</feature>
<evidence type="ECO:0000256" key="10">
    <source>
        <dbReference type="ARBA" id="ARBA00023136"/>
    </source>
</evidence>
<dbReference type="OrthoDB" id="145485at2"/>
<evidence type="ECO:0000256" key="9">
    <source>
        <dbReference type="ARBA" id="ARBA00023098"/>
    </source>
</evidence>
<evidence type="ECO:0000259" key="15">
    <source>
        <dbReference type="Pfam" id="PF09924"/>
    </source>
</evidence>
<reference evidence="17" key="1">
    <citation type="submission" date="2019-08" db="EMBL/GenBank/DDBJ databases">
        <authorList>
            <person name="Zheng X."/>
        </authorList>
    </citation>
    <scope>NUCLEOTIDE SEQUENCE [LARGE SCALE GENOMIC DNA]</scope>
    <source>
        <strain evidence="17">FJAT-25496</strain>
    </source>
</reference>
<feature type="transmembrane region" description="Helical" evidence="14">
    <location>
        <begin position="442"/>
        <end position="461"/>
    </location>
</feature>
<evidence type="ECO:0000256" key="7">
    <source>
        <dbReference type="ARBA" id="ARBA00022692"/>
    </source>
</evidence>
<evidence type="ECO:0000256" key="6">
    <source>
        <dbReference type="ARBA" id="ARBA00022679"/>
    </source>
</evidence>
<feature type="transmembrane region" description="Helical" evidence="14">
    <location>
        <begin position="234"/>
        <end position="260"/>
    </location>
</feature>
<evidence type="ECO:0000256" key="2">
    <source>
        <dbReference type="ARBA" id="ARBA00008627"/>
    </source>
</evidence>
<dbReference type="GO" id="GO:0006629">
    <property type="term" value="P:lipid metabolic process"/>
    <property type="evidence" value="ECO:0007669"/>
    <property type="project" value="UniProtKB-KW"/>
</dbReference>
<sequence length="842" mass="97539">MINVKMIFQFLKIIFPLILLILAVIEIKKFTGDINVDLLRHEVSQIHYLKLAIVLLITMAAIIPMFFYDLVIVKKLEITVPTIKLIKQSLIINSFSNLIGFAGLIGVMLRTYLYQTHEMDKRRLLKTIANVSLFYLTGISLLSLVILAGYRDFPLLLSKKWIYLAVIGVGMYLPLLLIISSIKKNKGSDTSINLRTKFQLILISFMEWTAIFLAIWILAMVIKIPLHFNEIFPIFIAASCAGIVSMIPGGLGSFDLVFIWGSQHFGIQDEKILFLLILYRIGYLFIPFLIGFVLFVKEFWEKWNKSWDNLPNVLLQNASHVLITILVFFSGLILLLSASVPGIVKRLKFVEDLLSFPIISLSHQLTVAAGFLLLGLSRGIEYKVKRAYHLTIAVLFFAALFSLFKGFDYEEAIVMLVVAFLLRMSKSRFYRESYVLTWSKTIFDIIMIILITSMYVIIGYINLPTAKINIPIKFIPYVITDYRDLFYSAFIGLNIALFVLIIGNVFKKPRNRFMERSNSQEEKIREHIKKYNGNVLTHLIFLHDKFIFWNNKNNVLFSFQKYADKLVILGEPIGEKSDFRHAIEEFQQISDLHGYTPVFYEVSNKMLPYLHESGFAFFKLGEEALVDLEQFSLSGKKMKGERAVKNKFERENYIFEIIKPPFSHELLNELKEISDDWLQGRREKGYSLGFFDENYLNKAEIAILKEKGTKIIAFTSLMPVYDHKETISVDLMRFIPDSPSGTMDFILLSLFEWAKEERFKNFNLGMAPLSNVGHSKFAFLSEKIAEQIYLHGHFFYQFQGLRKFKEKYANSWESKYLAYRRKSSLPFTMTQVTLLIGKKRKK</sequence>
<protein>
    <recommendedName>
        <fullName evidence="4 14">Phosphatidylglycerol lysyltransferase</fullName>
        <ecNumber evidence="3 14">2.3.2.3</ecNumber>
    </recommendedName>
    <alternativeName>
        <fullName evidence="12 14">Lysylphosphatidylglycerol synthase</fullName>
    </alternativeName>
</protein>
<keyword evidence="6 14" id="KW-0808">Transferase</keyword>
<dbReference type="GO" id="GO:0050071">
    <property type="term" value="F:phosphatidylglycerol lysyltransferase activity"/>
    <property type="evidence" value="ECO:0007669"/>
    <property type="project" value="UniProtKB-EC"/>
</dbReference>
<dbReference type="AlphaFoldDB" id="A0A5B8ZAU8"/>
<dbReference type="PANTHER" id="PTHR34697:SF2">
    <property type="entry name" value="PHOSPHATIDYLGLYCEROL LYSYLTRANSFERASE"/>
    <property type="match status" value="1"/>
</dbReference>
<evidence type="ECO:0000256" key="5">
    <source>
        <dbReference type="ARBA" id="ARBA00022475"/>
    </source>
</evidence>
<dbReference type="Pfam" id="PF09924">
    <property type="entry name" value="LPG_synthase_C"/>
    <property type="match status" value="1"/>
</dbReference>
<comment type="function">
    <text evidence="14">Catalyzes the transfer of a lysyl group from L-lysyl-tRNA(Lys) to membrane-bound phosphatidylglycerol (PG), which produces lysylphosphatidylglycerol (LPG), a major component of the bacterial membrane with a positive net charge. LPG synthesis contributes to bacterial virulence as it is involved in the resistance mechanism against cationic antimicrobial peptides (CAMP) produces by the host's immune system (defensins, cathelicidins) and by the competing microorganisms.</text>
</comment>
<dbReference type="InterPro" id="IPR024320">
    <property type="entry name" value="LPG_synthase_C"/>
</dbReference>
<evidence type="ECO:0000256" key="1">
    <source>
        <dbReference type="ARBA" id="ARBA00004651"/>
    </source>
</evidence>
<keyword evidence="11 14" id="KW-0046">Antibiotic resistance</keyword>
<dbReference type="Proteomes" id="UP000321555">
    <property type="component" value="Chromosome"/>
</dbReference>
<gene>
    <name evidence="14 16" type="primary">mprF</name>
    <name evidence="16" type="ORF">FSZ17_11155</name>
</gene>
<dbReference type="EMBL" id="CP042593">
    <property type="protein sequence ID" value="QED50100.1"/>
    <property type="molecule type" value="Genomic_DNA"/>
</dbReference>
<keyword evidence="5" id="KW-1003">Cell membrane</keyword>
<dbReference type="NCBIfam" id="NF033480">
    <property type="entry name" value="bifunc_MprF"/>
    <property type="match status" value="1"/>
</dbReference>
<dbReference type="InterPro" id="IPR051211">
    <property type="entry name" value="PG_lysyltransferase"/>
</dbReference>
<feature type="transmembrane region" description="Helical" evidence="14">
    <location>
        <begin position="321"/>
        <end position="344"/>
    </location>
</feature>
<evidence type="ECO:0000256" key="8">
    <source>
        <dbReference type="ARBA" id="ARBA00022989"/>
    </source>
</evidence>
<feature type="transmembrane region" description="Helical" evidence="14">
    <location>
        <begin position="388"/>
        <end position="421"/>
    </location>
</feature>
<keyword evidence="9 14" id="KW-0443">Lipid metabolism</keyword>
<evidence type="ECO:0000256" key="4">
    <source>
        <dbReference type="ARBA" id="ARBA00021546"/>
    </source>
</evidence>
<proteinExistence type="inferred from homology"/>
<evidence type="ECO:0000256" key="12">
    <source>
        <dbReference type="ARBA" id="ARBA00031899"/>
    </source>
</evidence>
<name>A0A5B8ZAU8_CYTDA</name>
<comment type="similarity">
    <text evidence="2 14">Belongs to the LPG synthase family.</text>
</comment>
<dbReference type="Pfam" id="PF03706">
    <property type="entry name" value="LPG_synthase_TM"/>
    <property type="match status" value="1"/>
</dbReference>
<evidence type="ECO:0000256" key="11">
    <source>
        <dbReference type="ARBA" id="ARBA00023251"/>
    </source>
</evidence>
<feature type="transmembrane region" description="Helical" evidence="14">
    <location>
        <begin position="48"/>
        <end position="68"/>
    </location>
</feature>
<dbReference type="InterPro" id="IPR022791">
    <property type="entry name" value="L-PG_synthase/AglD"/>
</dbReference>
<accession>A0A5B8ZAU8</accession>
<keyword evidence="8 14" id="KW-1133">Transmembrane helix</keyword>
<dbReference type="GO" id="GO:0055091">
    <property type="term" value="P:phospholipid homeostasis"/>
    <property type="evidence" value="ECO:0007669"/>
    <property type="project" value="TreeGrafter"/>
</dbReference>
<dbReference type="GO" id="GO:0005886">
    <property type="term" value="C:plasma membrane"/>
    <property type="evidence" value="ECO:0007669"/>
    <property type="project" value="UniProtKB-SubCell"/>
</dbReference>
<evidence type="ECO:0000256" key="3">
    <source>
        <dbReference type="ARBA" id="ARBA00012014"/>
    </source>
</evidence>
<keyword evidence="17" id="KW-1185">Reference proteome</keyword>
<keyword evidence="10 14" id="KW-0472">Membrane</keyword>
<evidence type="ECO:0000313" key="16">
    <source>
        <dbReference type="EMBL" id="QED50100.1"/>
    </source>
</evidence>
<feature type="domain" description="Phosphatidylglycerol lysyltransferase C-terminal" evidence="15">
    <location>
        <begin position="526"/>
        <end position="819"/>
    </location>
</feature>
<feature type="transmembrane region" description="Helical" evidence="14">
    <location>
        <begin position="485"/>
        <end position="506"/>
    </location>
</feature>
<dbReference type="KEGG" id="bda:FSZ17_11155"/>
<evidence type="ECO:0000256" key="13">
    <source>
        <dbReference type="ARBA" id="ARBA00047540"/>
    </source>
</evidence>
<organism evidence="16 17">
    <name type="scientific">Cytobacillus dafuensis</name>
    <name type="common">Bacillus dafuensis</name>
    <dbReference type="NCBI Taxonomy" id="1742359"/>
    <lineage>
        <taxon>Bacteria</taxon>
        <taxon>Bacillati</taxon>
        <taxon>Bacillota</taxon>
        <taxon>Bacilli</taxon>
        <taxon>Bacillales</taxon>
        <taxon>Bacillaceae</taxon>
        <taxon>Cytobacillus</taxon>
    </lineage>
</organism>
<evidence type="ECO:0000313" key="17">
    <source>
        <dbReference type="Proteomes" id="UP000321555"/>
    </source>
</evidence>
<dbReference type="GO" id="GO:0046677">
    <property type="term" value="P:response to antibiotic"/>
    <property type="evidence" value="ECO:0007669"/>
    <property type="project" value="UniProtKB-KW"/>
</dbReference>